<sequence length="229" mass="25622">MYRRNISNKRPESQARIQIPELVPGVLRTRGQEGPEDKKDQRTRGTRGQEDKRDQRTRGQEGPEDKRDQRTRGTRGQEGPEDKRTRGTRGQEGPEDQRTRGTRGQEGPEDQTDMMQLNVHVCIFTAVTSSLEQRGTAAARCSCPEKTPPARGPSALRSAEDHRTLRCFSAAPPLLLPTLKRLQHDDLVELLRDVITAQRLRREAPVSLSGLCIFAGPPARDAQEGGDNE</sequence>
<evidence type="ECO:0000256" key="1">
    <source>
        <dbReference type="SAM" id="MobiDB-lite"/>
    </source>
</evidence>
<reference evidence="2" key="1">
    <citation type="submission" date="2020-03" db="EMBL/GenBank/DDBJ databases">
        <authorList>
            <person name="Weist P."/>
        </authorList>
    </citation>
    <scope>NUCLEOTIDE SEQUENCE</scope>
</reference>
<evidence type="ECO:0000313" key="3">
    <source>
        <dbReference type="Proteomes" id="UP001153269"/>
    </source>
</evidence>
<dbReference type="Proteomes" id="UP001153269">
    <property type="component" value="Unassembled WGS sequence"/>
</dbReference>
<accession>A0A9N7Y5C2</accession>
<name>A0A9N7Y5C2_PLEPL</name>
<dbReference type="AlphaFoldDB" id="A0A9N7Y5C2"/>
<organism evidence="2 3">
    <name type="scientific">Pleuronectes platessa</name>
    <name type="common">European plaice</name>
    <dbReference type="NCBI Taxonomy" id="8262"/>
    <lineage>
        <taxon>Eukaryota</taxon>
        <taxon>Metazoa</taxon>
        <taxon>Chordata</taxon>
        <taxon>Craniata</taxon>
        <taxon>Vertebrata</taxon>
        <taxon>Euteleostomi</taxon>
        <taxon>Actinopterygii</taxon>
        <taxon>Neopterygii</taxon>
        <taxon>Teleostei</taxon>
        <taxon>Neoteleostei</taxon>
        <taxon>Acanthomorphata</taxon>
        <taxon>Carangaria</taxon>
        <taxon>Pleuronectiformes</taxon>
        <taxon>Pleuronectoidei</taxon>
        <taxon>Pleuronectidae</taxon>
        <taxon>Pleuronectes</taxon>
    </lineage>
</organism>
<protein>
    <submittedName>
        <fullName evidence="2">Uncharacterized protein</fullName>
    </submittedName>
</protein>
<comment type="caution">
    <text evidence="2">The sequence shown here is derived from an EMBL/GenBank/DDBJ whole genome shotgun (WGS) entry which is preliminary data.</text>
</comment>
<feature type="compositionally biased region" description="Basic and acidic residues" evidence="1">
    <location>
        <begin position="30"/>
        <end position="71"/>
    </location>
</feature>
<dbReference type="EMBL" id="CADEAL010000048">
    <property type="protein sequence ID" value="CAB1413268.1"/>
    <property type="molecule type" value="Genomic_DNA"/>
</dbReference>
<feature type="region of interest" description="Disordered" evidence="1">
    <location>
        <begin position="1"/>
        <end position="111"/>
    </location>
</feature>
<keyword evidence="3" id="KW-1185">Reference proteome</keyword>
<evidence type="ECO:0000313" key="2">
    <source>
        <dbReference type="EMBL" id="CAB1413268.1"/>
    </source>
</evidence>
<proteinExistence type="predicted"/>
<gene>
    <name evidence="2" type="ORF">PLEPLA_LOCUS968</name>
</gene>